<dbReference type="InterPro" id="IPR013762">
    <property type="entry name" value="Integrase-like_cat_sf"/>
</dbReference>
<dbReference type="GO" id="GO:0006310">
    <property type="term" value="P:DNA recombination"/>
    <property type="evidence" value="ECO:0007669"/>
    <property type="project" value="UniProtKB-KW"/>
</dbReference>
<protein>
    <submittedName>
        <fullName evidence="7">Integrase</fullName>
    </submittedName>
</protein>
<comment type="caution">
    <text evidence="7">The sequence shown here is derived from an EMBL/GenBank/DDBJ whole genome shotgun (WGS) entry which is preliminary data.</text>
</comment>
<dbReference type="InterPro" id="IPR011010">
    <property type="entry name" value="DNA_brk_join_enz"/>
</dbReference>
<reference evidence="7 8" key="1">
    <citation type="submission" date="2020-08" db="EMBL/GenBank/DDBJ databases">
        <title>Genomic Encyclopedia of Archaeal and Bacterial Type Strains, Phase II (KMG-II): from individual species to whole genera.</title>
        <authorList>
            <person name="Goeker M."/>
        </authorList>
    </citation>
    <scope>NUCLEOTIDE SEQUENCE [LARGE SCALE GENOMIC DNA]</scope>
    <source>
        <strain evidence="7 8">DSM 23288</strain>
    </source>
</reference>
<evidence type="ECO:0000313" key="7">
    <source>
        <dbReference type="EMBL" id="MBB4663918.1"/>
    </source>
</evidence>
<keyword evidence="8" id="KW-1185">Reference proteome</keyword>
<keyword evidence="3" id="KW-0233">DNA recombination</keyword>
<dbReference type="InterPro" id="IPR044068">
    <property type="entry name" value="CB"/>
</dbReference>
<dbReference type="InterPro" id="IPR002104">
    <property type="entry name" value="Integrase_catalytic"/>
</dbReference>
<name>A0A840IJ20_9ACTN</name>
<evidence type="ECO:0000259" key="6">
    <source>
        <dbReference type="PROSITE" id="PS51900"/>
    </source>
</evidence>
<dbReference type="PANTHER" id="PTHR30349">
    <property type="entry name" value="PHAGE INTEGRASE-RELATED"/>
    <property type="match status" value="1"/>
</dbReference>
<evidence type="ECO:0000256" key="1">
    <source>
        <dbReference type="ARBA" id="ARBA00008857"/>
    </source>
</evidence>
<proteinExistence type="inferred from homology"/>
<evidence type="ECO:0000256" key="2">
    <source>
        <dbReference type="ARBA" id="ARBA00023125"/>
    </source>
</evidence>
<evidence type="ECO:0000256" key="3">
    <source>
        <dbReference type="ARBA" id="ARBA00023172"/>
    </source>
</evidence>
<keyword evidence="2 4" id="KW-0238">DNA-binding</keyword>
<dbReference type="PROSITE" id="PS51900">
    <property type="entry name" value="CB"/>
    <property type="match status" value="1"/>
</dbReference>
<dbReference type="Proteomes" id="UP000585272">
    <property type="component" value="Unassembled WGS sequence"/>
</dbReference>
<dbReference type="Gene3D" id="1.10.150.130">
    <property type="match status" value="1"/>
</dbReference>
<comment type="similarity">
    <text evidence="1">Belongs to the 'phage' integrase family.</text>
</comment>
<feature type="domain" description="Core-binding (CB)" evidence="6">
    <location>
        <begin position="95"/>
        <end position="193"/>
    </location>
</feature>
<dbReference type="InterPro" id="IPR010998">
    <property type="entry name" value="Integrase_recombinase_N"/>
</dbReference>
<dbReference type="AlphaFoldDB" id="A0A840IJ20"/>
<dbReference type="PROSITE" id="PS51898">
    <property type="entry name" value="TYR_RECOMBINASE"/>
    <property type="match status" value="1"/>
</dbReference>
<dbReference type="Gene3D" id="1.10.443.10">
    <property type="entry name" value="Intergrase catalytic core"/>
    <property type="match status" value="1"/>
</dbReference>
<gene>
    <name evidence="7" type="ORF">BDZ31_003519</name>
</gene>
<accession>A0A840IJ20</accession>
<dbReference type="RefSeq" id="WP_183343638.1">
    <property type="nucleotide sequence ID" value="NZ_JACHNU010000005.1"/>
</dbReference>
<feature type="domain" description="Tyr recombinase" evidence="5">
    <location>
        <begin position="217"/>
        <end position="434"/>
    </location>
</feature>
<dbReference type="CDD" id="cd01189">
    <property type="entry name" value="INT_ICEBs1_C_like"/>
    <property type="match status" value="1"/>
</dbReference>
<evidence type="ECO:0000313" key="8">
    <source>
        <dbReference type="Proteomes" id="UP000585272"/>
    </source>
</evidence>
<dbReference type="InterPro" id="IPR050090">
    <property type="entry name" value="Tyrosine_recombinase_XerCD"/>
</dbReference>
<dbReference type="GO" id="GO:0003677">
    <property type="term" value="F:DNA binding"/>
    <property type="evidence" value="ECO:0007669"/>
    <property type="project" value="UniProtKB-UniRule"/>
</dbReference>
<evidence type="ECO:0000259" key="5">
    <source>
        <dbReference type="PROSITE" id="PS51898"/>
    </source>
</evidence>
<dbReference type="Pfam" id="PF00589">
    <property type="entry name" value="Phage_integrase"/>
    <property type="match status" value="1"/>
</dbReference>
<dbReference type="SUPFAM" id="SSF56349">
    <property type="entry name" value="DNA breaking-rejoining enzymes"/>
    <property type="match status" value="1"/>
</dbReference>
<dbReference type="GO" id="GO:0015074">
    <property type="term" value="P:DNA integration"/>
    <property type="evidence" value="ECO:0007669"/>
    <property type="project" value="InterPro"/>
</dbReference>
<dbReference type="PANTHER" id="PTHR30349:SF64">
    <property type="entry name" value="PROPHAGE INTEGRASE INTD-RELATED"/>
    <property type="match status" value="1"/>
</dbReference>
<evidence type="ECO:0000256" key="4">
    <source>
        <dbReference type="PROSITE-ProRule" id="PRU01248"/>
    </source>
</evidence>
<organism evidence="7 8">
    <name type="scientific">Conexibacter arvalis</name>
    <dbReference type="NCBI Taxonomy" id="912552"/>
    <lineage>
        <taxon>Bacteria</taxon>
        <taxon>Bacillati</taxon>
        <taxon>Actinomycetota</taxon>
        <taxon>Thermoleophilia</taxon>
        <taxon>Solirubrobacterales</taxon>
        <taxon>Conexibacteraceae</taxon>
        <taxon>Conexibacter</taxon>
    </lineage>
</organism>
<dbReference type="EMBL" id="JACHNU010000005">
    <property type="protein sequence ID" value="MBB4663918.1"/>
    <property type="molecule type" value="Genomic_DNA"/>
</dbReference>
<sequence>MPLSQTPSVVVREFVEGKPYFEAKWRDARGRQCKRRLGQAWVEPDGDGGWKKRRGRVPDGWLDEREAQVLAAAKVAEVERERIAVERAAERANIPTFRSVALEWLAWKRDVKGAAPSTLVNDEAMLRDAGARHRPGSGIAKGRIMAAFADQEIDAIDPRAVATFLRQLDAEGMTPAHVNEHRSVLHAIFNYAMKPDTYGLSANPASSTDKRATPPPPALDFYEVEELEALARACERGEQRGRAPHYRGRPNVVSDEETAARRVEDHQDAELFRVKFYSGMRFGEVLALRWRHVHFAADLSGAVLDVQRAISAGVEKDPKGRRGRQLPLPRPGAAALARLGRRDDFTSPDDYVFCNRFGDHLDPSALRRRYKRAAAAAGLRPIRLHGLRHSAGSILARAVPLVTVRDVLGHADLRTTNRYLHTKIDPAAILAVNVAFGADGDGETVPMEPPD</sequence>